<accession>A0A810KXW6</accession>
<dbReference type="InterPro" id="IPR046251">
    <property type="entry name" value="DUF6284"/>
</dbReference>
<protein>
    <submittedName>
        <fullName evidence="1">Uncharacterized protein</fullName>
    </submittedName>
</protein>
<dbReference type="KEGG" id="aser:Asera_20420"/>
<evidence type="ECO:0000313" key="1">
    <source>
        <dbReference type="EMBL" id="BCJ27934.1"/>
    </source>
</evidence>
<organism evidence="1 2">
    <name type="scientific">Actinocatenispora sera</name>
    <dbReference type="NCBI Taxonomy" id="390989"/>
    <lineage>
        <taxon>Bacteria</taxon>
        <taxon>Bacillati</taxon>
        <taxon>Actinomycetota</taxon>
        <taxon>Actinomycetes</taxon>
        <taxon>Micromonosporales</taxon>
        <taxon>Micromonosporaceae</taxon>
        <taxon>Actinocatenispora</taxon>
    </lineage>
</organism>
<evidence type="ECO:0000313" key="2">
    <source>
        <dbReference type="Proteomes" id="UP000680750"/>
    </source>
</evidence>
<dbReference type="OrthoDB" id="3830496at2"/>
<proteinExistence type="predicted"/>
<dbReference type="Proteomes" id="UP000680750">
    <property type="component" value="Chromosome"/>
</dbReference>
<dbReference type="Pfam" id="PF19801">
    <property type="entry name" value="DUF6284"/>
    <property type="match status" value="1"/>
</dbReference>
<dbReference type="AlphaFoldDB" id="A0A810KXW6"/>
<sequence length="90" mass="10167">MNDEAYEDGGSDNDWDELEPTAADLAAIEDEHEVIEAEVTLTDAEIRLITVGRRRATELDWQRYHVAERAVLAAWLRLAVARRFGTRAVA</sequence>
<gene>
    <name evidence="1" type="ORF">Asera_20420</name>
</gene>
<reference evidence="1" key="1">
    <citation type="submission" date="2020-08" db="EMBL/GenBank/DDBJ databases">
        <title>Whole genome shotgun sequence of Actinocatenispora sera NBRC 101916.</title>
        <authorList>
            <person name="Komaki H."/>
            <person name="Tamura T."/>
        </authorList>
    </citation>
    <scope>NUCLEOTIDE SEQUENCE</scope>
    <source>
        <strain evidence="1">NBRC 101916</strain>
    </source>
</reference>
<keyword evidence="2" id="KW-1185">Reference proteome</keyword>
<name>A0A810KXW6_9ACTN</name>
<dbReference type="RefSeq" id="WP_035296844.1">
    <property type="nucleotide sequence ID" value="NZ_AP023354.1"/>
</dbReference>
<dbReference type="EMBL" id="AP023354">
    <property type="protein sequence ID" value="BCJ27934.1"/>
    <property type="molecule type" value="Genomic_DNA"/>
</dbReference>